<dbReference type="Proteomes" id="UP000018291">
    <property type="component" value="Unassembled WGS sequence"/>
</dbReference>
<dbReference type="CDD" id="cd00093">
    <property type="entry name" value="HTH_XRE"/>
    <property type="match status" value="1"/>
</dbReference>
<accession>R4Z2F5</accession>
<dbReference type="SUPFAM" id="SSF47413">
    <property type="entry name" value="lambda repressor-like DNA-binding domains"/>
    <property type="match status" value="1"/>
</dbReference>
<dbReference type="Gene3D" id="1.10.260.40">
    <property type="entry name" value="lambda repressor-like DNA-binding domains"/>
    <property type="match status" value="1"/>
</dbReference>
<dbReference type="PROSITE" id="PS50943">
    <property type="entry name" value="HTH_CROC1"/>
    <property type="match status" value="1"/>
</dbReference>
<gene>
    <name evidence="2" type="ORF">BN381_470015</name>
</gene>
<protein>
    <recommendedName>
        <fullName evidence="1">HTH cro/C1-type domain-containing protein</fullName>
    </recommendedName>
</protein>
<evidence type="ECO:0000313" key="3">
    <source>
        <dbReference type="Proteomes" id="UP000018291"/>
    </source>
</evidence>
<dbReference type="AlphaFoldDB" id="R4Z2F5"/>
<evidence type="ECO:0000259" key="1">
    <source>
        <dbReference type="PROSITE" id="PS50943"/>
    </source>
</evidence>
<proteinExistence type="predicted"/>
<dbReference type="EMBL" id="CANL01000042">
    <property type="protein sequence ID" value="CCM64810.1"/>
    <property type="molecule type" value="Genomic_DNA"/>
</dbReference>
<organism evidence="2 3">
    <name type="scientific">Candidatus Neomicrothrix parvicella RN1</name>
    <dbReference type="NCBI Taxonomy" id="1229780"/>
    <lineage>
        <taxon>Bacteria</taxon>
        <taxon>Bacillati</taxon>
        <taxon>Actinomycetota</taxon>
        <taxon>Acidimicrobiia</taxon>
        <taxon>Acidimicrobiales</taxon>
        <taxon>Microthrixaceae</taxon>
        <taxon>Candidatus Neomicrothrix</taxon>
    </lineage>
</organism>
<dbReference type="OrthoDB" id="1954354at2"/>
<dbReference type="SMART" id="SM00530">
    <property type="entry name" value="HTH_XRE"/>
    <property type="match status" value="1"/>
</dbReference>
<sequence length="93" mass="10161">MSSNADEVVAGRGENVSGQSAEFVVLNEAMFGPAIQEFRHRSATSQADLAERLDLHRSYLSALENGRSNAAMRAIMRACRELGLEVVVRPKTL</sequence>
<dbReference type="HOGENOM" id="CLU_2394333_0_0_11"/>
<evidence type="ECO:0000313" key="2">
    <source>
        <dbReference type="EMBL" id="CCM64810.1"/>
    </source>
</evidence>
<reference evidence="2 3" key="1">
    <citation type="journal article" date="2013" name="ISME J.">
        <title>Metabolic model for the filamentous 'Candidatus Microthrix parvicella' based on genomic and metagenomic analyses.</title>
        <authorList>
            <person name="Jon McIlroy S."/>
            <person name="Kristiansen R."/>
            <person name="Albertsen M."/>
            <person name="Michael Karst S."/>
            <person name="Rossetti S."/>
            <person name="Lund Nielsen J."/>
            <person name="Tandoi V."/>
            <person name="James Seviour R."/>
            <person name="Nielsen P.H."/>
        </authorList>
    </citation>
    <scope>NUCLEOTIDE SEQUENCE [LARGE SCALE GENOMIC DNA]</scope>
    <source>
        <strain evidence="2 3">RN1</strain>
    </source>
</reference>
<name>R4Z2F5_9ACTN</name>
<dbReference type="STRING" id="1229780.BN381_470015"/>
<dbReference type="eggNOG" id="ENOG502ZIAK">
    <property type="taxonomic scope" value="Bacteria"/>
</dbReference>
<dbReference type="InterPro" id="IPR010982">
    <property type="entry name" value="Lambda_DNA-bd_dom_sf"/>
</dbReference>
<dbReference type="InterPro" id="IPR001387">
    <property type="entry name" value="Cro/C1-type_HTH"/>
</dbReference>
<dbReference type="Pfam" id="PF13560">
    <property type="entry name" value="HTH_31"/>
    <property type="match status" value="1"/>
</dbReference>
<dbReference type="GO" id="GO:0003677">
    <property type="term" value="F:DNA binding"/>
    <property type="evidence" value="ECO:0007669"/>
    <property type="project" value="InterPro"/>
</dbReference>
<keyword evidence="3" id="KW-1185">Reference proteome</keyword>
<dbReference type="RefSeq" id="WP_012229111.1">
    <property type="nucleotide sequence ID" value="NZ_HG422565.1"/>
</dbReference>
<feature type="domain" description="HTH cro/C1-type" evidence="1">
    <location>
        <begin position="35"/>
        <end position="89"/>
    </location>
</feature>
<comment type="caution">
    <text evidence="2">The sequence shown here is derived from an EMBL/GenBank/DDBJ whole genome shotgun (WGS) entry which is preliminary data.</text>
</comment>